<dbReference type="GO" id="GO:0004519">
    <property type="term" value="F:endonuclease activity"/>
    <property type="evidence" value="ECO:0007669"/>
    <property type="project" value="UniProtKB-KW"/>
</dbReference>
<dbReference type="InterPro" id="IPR016177">
    <property type="entry name" value="DNA-bd_dom_sf"/>
</dbReference>
<accession>A0A6I5RSH8</accession>
<organism evidence="3 4">
    <name type="scientific">Pseudomonas laurentiana</name>
    <dbReference type="NCBI Taxonomy" id="2364649"/>
    <lineage>
        <taxon>Bacteria</taxon>
        <taxon>Pseudomonadati</taxon>
        <taxon>Pseudomonadota</taxon>
        <taxon>Gammaproteobacteria</taxon>
        <taxon>Pseudomonadales</taxon>
        <taxon>Pseudomonadaceae</taxon>
        <taxon>Pseudomonas</taxon>
    </lineage>
</organism>
<feature type="domain" description="HNH nuclease" evidence="2">
    <location>
        <begin position="61"/>
        <end position="103"/>
    </location>
</feature>
<dbReference type="Gene3D" id="3.90.75.20">
    <property type="match status" value="1"/>
</dbReference>
<feature type="region of interest" description="Disordered" evidence="1">
    <location>
        <begin position="162"/>
        <end position="188"/>
    </location>
</feature>
<evidence type="ECO:0000313" key="3">
    <source>
        <dbReference type="EMBL" id="NES11102.1"/>
    </source>
</evidence>
<keyword evidence="4" id="KW-1185">Reference proteome</keyword>
<proteinExistence type="predicted"/>
<dbReference type="GO" id="GO:0003677">
    <property type="term" value="F:DNA binding"/>
    <property type="evidence" value="ECO:0007669"/>
    <property type="project" value="InterPro"/>
</dbReference>
<protein>
    <submittedName>
        <fullName evidence="3">HNH endonuclease</fullName>
    </submittedName>
</protein>
<dbReference type="EMBL" id="JAAHBT010000202">
    <property type="protein sequence ID" value="NES11102.1"/>
    <property type="molecule type" value="Genomic_DNA"/>
</dbReference>
<keyword evidence="3" id="KW-0255">Endonuclease</keyword>
<dbReference type="InterPro" id="IPR044925">
    <property type="entry name" value="His-Me_finger_sf"/>
</dbReference>
<dbReference type="InterPro" id="IPR003615">
    <property type="entry name" value="HNH_nuc"/>
</dbReference>
<evidence type="ECO:0000259" key="2">
    <source>
        <dbReference type="Pfam" id="PF13392"/>
    </source>
</evidence>
<dbReference type="SUPFAM" id="SSF54060">
    <property type="entry name" value="His-Me finger endonucleases"/>
    <property type="match status" value="1"/>
</dbReference>
<keyword evidence="3" id="KW-0540">Nuclease</keyword>
<name>A0A6I5RSH8_9PSED</name>
<dbReference type="Gene3D" id="3.30.730.10">
    <property type="entry name" value="AP2/ERF domain"/>
    <property type="match status" value="1"/>
</dbReference>
<dbReference type="Pfam" id="PF13392">
    <property type="entry name" value="HNH_3"/>
    <property type="match status" value="1"/>
</dbReference>
<dbReference type="GO" id="GO:0003700">
    <property type="term" value="F:DNA-binding transcription factor activity"/>
    <property type="evidence" value="ECO:0007669"/>
    <property type="project" value="InterPro"/>
</dbReference>
<dbReference type="AlphaFoldDB" id="A0A6I5RSH8"/>
<dbReference type="Proteomes" id="UP000471751">
    <property type="component" value="Unassembled WGS sequence"/>
</dbReference>
<keyword evidence="3" id="KW-0378">Hydrolase</keyword>
<sequence>MALENIERLLTADQARELFKIQDGRLVNLVRRGSRAMPGMFAGSENNDGYLRVKINNVAFRVHRVIWLITYGQWPEGQIDHINGVRDDNRIENLRAVSVTGNQQNQHMRVDNTSGVTGVLSDRGGWTAKIRANGKRLHLGRFKTLEEATAARKAAELLYGFHPNHGRTDSARRKGLPSLNAPRIQRTA</sequence>
<dbReference type="InterPro" id="IPR036955">
    <property type="entry name" value="AP2/ERF_dom_sf"/>
</dbReference>
<reference evidence="3 4" key="1">
    <citation type="submission" date="2020-02" db="EMBL/GenBank/DDBJ databases">
        <title>Broccoli isolated Pseudomonas sp.</title>
        <authorList>
            <person name="Fujikawa T."/>
            <person name="Sawada H."/>
        </authorList>
    </citation>
    <scope>NUCLEOTIDE SEQUENCE [LARGE SCALE GENOMIC DNA]</scope>
    <source>
        <strain evidence="3 4">JCM 32154</strain>
    </source>
</reference>
<evidence type="ECO:0000256" key="1">
    <source>
        <dbReference type="SAM" id="MobiDB-lite"/>
    </source>
</evidence>
<dbReference type="SUPFAM" id="SSF54171">
    <property type="entry name" value="DNA-binding domain"/>
    <property type="match status" value="1"/>
</dbReference>
<gene>
    <name evidence="3" type="ORF">G3O07_17300</name>
</gene>
<comment type="caution">
    <text evidence="3">The sequence shown here is derived from an EMBL/GenBank/DDBJ whole genome shotgun (WGS) entry which is preliminary data.</text>
</comment>
<evidence type="ECO:0000313" key="4">
    <source>
        <dbReference type="Proteomes" id="UP000471751"/>
    </source>
</evidence>